<dbReference type="Proteomes" id="UP000193648">
    <property type="component" value="Unassembled WGS sequence"/>
</dbReference>
<comment type="caution">
    <text evidence="2">The sequence shown here is derived from an EMBL/GenBank/DDBJ whole genome shotgun (WGS) entry which is preliminary data.</text>
</comment>
<proteinExistence type="predicted"/>
<keyword evidence="3" id="KW-1185">Reference proteome</keyword>
<protein>
    <submittedName>
        <fullName evidence="2">Uncharacterized protein</fullName>
    </submittedName>
</protein>
<dbReference type="InParanoid" id="A0A1Y2GN58"/>
<dbReference type="RefSeq" id="XP_021881485.1">
    <property type="nucleotide sequence ID" value="XM_022024182.1"/>
</dbReference>
<dbReference type="OrthoDB" id="2390738at2759"/>
<dbReference type="AlphaFoldDB" id="A0A1Y2GN58"/>
<evidence type="ECO:0000313" key="2">
    <source>
        <dbReference type="EMBL" id="ORZ16138.1"/>
    </source>
</evidence>
<sequence>MGLYSSCNFPWVDDVVQNFATNTTRYNQVSMNYCCTESGVCENYNGKCPFGYLGCTVGNSRYACRWDNYGQNYLTCYQEGVLKATRSLPCCPAQLPSFLSSTSCMPAFGTNGGGNTICCTSPGKCQYALGCIGYDSYNGHAGEKTGVYYGYQPSTSVAHCVQEMSLGSPVTDENCLEVTVPQGGCILGEAGPTLPTINPGSSTTATVTTKTTSRGSPTGNDGLTPPPTNTKSNAATGLVRPMEKDVKWIALCLLAPSLLQMLFI</sequence>
<name>A0A1Y2GN58_9FUNG</name>
<evidence type="ECO:0000256" key="1">
    <source>
        <dbReference type="SAM" id="MobiDB-lite"/>
    </source>
</evidence>
<dbReference type="GeneID" id="33566026"/>
<evidence type="ECO:0000313" key="3">
    <source>
        <dbReference type="Proteomes" id="UP000193648"/>
    </source>
</evidence>
<reference evidence="2 3" key="1">
    <citation type="submission" date="2016-07" db="EMBL/GenBank/DDBJ databases">
        <title>Pervasive Adenine N6-methylation of Active Genes in Fungi.</title>
        <authorList>
            <consortium name="DOE Joint Genome Institute"/>
            <person name="Mondo S.J."/>
            <person name="Dannebaum R.O."/>
            <person name="Kuo R.C."/>
            <person name="Labutti K."/>
            <person name="Haridas S."/>
            <person name="Kuo A."/>
            <person name="Salamov A."/>
            <person name="Ahrendt S.R."/>
            <person name="Lipzen A."/>
            <person name="Sullivan W."/>
            <person name="Andreopoulos W.B."/>
            <person name="Clum A."/>
            <person name="Lindquist E."/>
            <person name="Daum C."/>
            <person name="Ramamoorthy G.K."/>
            <person name="Gryganskyi A."/>
            <person name="Culley D."/>
            <person name="Magnuson J.K."/>
            <person name="James T.Y."/>
            <person name="O'Malley M.A."/>
            <person name="Stajich J.E."/>
            <person name="Spatafora J.W."/>
            <person name="Visel A."/>
            <person name="Grigoriev I.V."/>
        </authorList>
    </citation>
    <scope>NUCLEOTIDE SEQUENCE [LARGE SCALE GENOMIC DNA]</scope>
    <source>
        <strain evidence="2 3">NRRL 3116</strain>
    </source>
</reference>
<feature type="compositionally biased region" description="Low complexity" evidence="1">
    <location>
        <begin position="200"/>
        <end position="219"/>
    </location>
</feature>
<gene>
    <name evidence="2" type="ORF">BCR41DRAFT_353587</name>
</gene>
<accession>A0A1Y2GN58</accession>
<dbReference type="EMBL" id="MCFF01000018">
    <property type="protein sequence ID" value="ORZ16138.1"/>
    <property type="molecule type" value="Genomic_DNA"/>
</dbReference>
<feature type="region of interest" description="Disordered" evidence="1">
    <location>
        <begin position="191"/>
        <end position="236"/>
    </location>
</feature>
<organism evidence="2 3">
    <name type="scientific">Lobosporangium transversale</name>
    <dbReference type="NCBI Taxonomy" id="64571"/>
    <lineage>
        <taxon>Eukaryota</taxon>
        <taxon>Fungi</taxon>
        <taxon>Fungi incertae sedis</taxon>
        <taxon>Mucoromycota</taxon>
        <taxon>Mortierellomycotina</taxon>
        <taxon>Mortierellomycetes</taxon>
        <taxon>Mortierellales</taxon>
        <taxon>Mortierellaceae</taxon>
        <taxon>Lobosporangium</taxon>
    </lineage>
</organism>